<dbReference type="InterPro" id="IPR059066">
    <property type="entry name" value="Ig_Tag1-like_5th"/>
</dbReference>
<feature type="domain" description="Tag1 C-terminal" evidence="1">
    <location>
        <begin position="373"/>
        <end position="486"/>
    </location>
</feature>
<dbReference type="GO" id="GO:0000329">
    <property type="term" value="C:fungal-type vacuole membrane"/>
    <property type="evidence" value="ECO:0007669"/>
    <property type="project" value="InterPro"/>
</dbReference>
<dbReference type="Proteomes" id="UP000799772">
    <property type="component" value="Unassembled WGS sequence"/>
</dbReference>
<dbReference type="Pfam" id="PF26174">
    <property type="entry name" value="LEA-2_1"/>
    <property type="match status" value="1"/>
</dbReference>
<dbReference type="PANTHER" id="PTHR35895:SF3">
    <property type="entry name" value="PRE-RRNA PROCESSING PROTEIN"/>
    <property type="match status" value="1"/>
</dbReference>
<dbReference type="OrthoDB" id="5596576at2759"/>
<dbReference type="Pfam" id="PF26153">
    <property type="entry name" value="LEA-2L_5"/>
    <property type="match status" value="1"/>
</dbReference>
<gene>
    <name evidence="4" type="ORF">NA57DRAFT_37428</name>
</gene>
<feature type="domain" description="Tag1-like fourth Ig-like" evidence="2">
    <location>
        <begin position="506"/>
        <end position="621"/>
    </location>
</feature>
<dbReference type="AlphaFoldDB" id="A0A9P4IFM2"/>
<keyword evidence="5" id="KW-1185">Reference proteome</keyword>
<proteinExistence type="predicted"/>
<accession>A0A9P4IFM2</accession>
<evidence type="ECO:0000313" key="5">
    <source>
        <dbReference type="Proteomes" id="UP000799772"/>
    </source>
</evidence>
<dbReference type="PANTHER" id="PTHR35895">
    <property type="entry name" value="CHROMOSOME 16, WHOLE GENOME SHOTGUN SEQUENCE"/>
    <property type="match status" value="1"/>
</dbReference>
<protein>
    <recommendedName>
        <fullName evidence="6">Pre-rRNA processing protein</fullName>
    </recommendedName>
</protein>
<dbReference type="InterPro" id="IPR055011">
    <property type="entry name" value="Tag1_C"/>
</dbReference>
<evidence type="ECO:0000259" key="2">
    <source>
        <dbReference type="Pfam" id="PF26150"/>
    </source>
</evidence>
<dbReference type="Pfam" id="PF22786">
    <property type="entry name" value="Tag1_C"/>
    <property type="match status" value="1"/>
</dbReference>
<feature type="domain" description="Tag1-like fifth Ig-like" evidence="3">
    <location>
        <begin position="652"/>
        <end position="762"/>
    </location>
</feature>
<sequence>MLLGFMTPEIIEEYVKEAVVFEPTSISIPDFTSNGVQTRVEGKFRLDGSRVSRKSVRDLGRFGTWIAREVETSETDVEVYLPEYGNVVLGTAKVPSIKVSIRDGHVTPIDFLAELVPGPPDGIRQLADEWMRGRLGQLRVRGKAQVSLQSGILHLTKQTITHTILIDDSQVPKLPHYEISRLNVHQLEMPDGDKGLAVDVSVLVENDYPVDLSIPPLGFGILVDNCMPTDPHIMVADALTERLQIKPKQDIQLNVTGSVRRLPSELTNACPDSKKSPLDALLGNYIHGDDTTIYVRGSDSPSPDTPRWIAEILSDITVPVSLAGRTFEHLIRNFSLTDVHFKLPDPFAEPDSDDAQPKVSAKIKALINLPEEMNFPVDVSRVRANADVFYEKKKLGVLDLHKWQQANSTRVSIHGKPVGLEVESLVEDAPLKITNSDLFTEVIQKLLFGGKGILLAIKADVDVELETDLGTIRVQQIPAEGVVPVKPMRGGNGNPGRGRNPFGALAPQIGNLSILQTTPTSLTIRAEVNFTNPTNYSATVPYIDINLLVNDTVLGHGTVRDVTIVPGNNSKVPVIATYDPTSASGEKGRAIGREMISQYLSGFNTTLSLRAHEESIPSQPALGKALSALKLIFAAPRLHTPSDPNTPDDPDASSGKFIRSATMHLFSSTAIFSLASPLLHNTLYVTFLNATAFYKGDVVGRILNEDMFAVPPGFSETPRLPVAWSLGSVGYDAIRKAVGGQLHLSAMADVGVKLGQWEEGIWFKGKGIGAKVRL</sequence>
<evidence type="ECO:0008006" key="6">
    <source>
        <dbReference type="Google" id="ProtNLM"/>
    </source>
</evidence>
<comment type="caution">
    <text evidence="4">The sequence shown here is derived from an EMBL/GenBank/DDBJ whole genome shotgun (WGS) entry which is preliminary data.</text>
</comment>
<dbReference type="SUPFAM" id="SSF117070">
    <property type="entry name" value="LEA14-like"/>
    <property type="match status" value="1"/>
</dbReference>
<evidence type="ECO:0000259" key="3">
    <source>
        <dbReference type="Pfam" id="PF26153"/>
    </source>
</evidence>
<dbReference type="InterPro" id="IPR059065">
    <property type="entry name" value="Ig_Tag1-like_4th"/>
</dbReference>
<dbReference type="InterPro" id="IPR046368">
    <property type="entry name" value="Tag1"/>
</dbReference>
<dbReference type="Pfam" id="PF26150">
    <property type="entry name" value="LEA-2_4"/>
    <property type="match status" value="1"/>
</dbReference>
<evidence type="ECO:0000313" key="4">
    <source>
        <dbReference type="EMBL" id="KAF2100685.1"/>
    </source>
</evidence>
<dbReference type="EMBL" id="ML978124">
    <property type="protein sequence ID" value="KAF2100685.1"/>
    <property type="molecule type" value="Genomic_DNA"/>
</dbReference>
<name>A0A9P4IFM2_9PEZI</name>
<dbReference type="Gene3D" id="2.60.40.1820">
    <property type="match status" value="1"/>
</dbReference>
<organism evidence="4 5">
    <name type="scientific">Rhizodiscina lignyota</name>
    <dbReference type="NCBI Taxonomy" id="1504668"/>
    <lineage>
        <taxon>Eukaryota</taxon>
        <taxon>Fungi</taxon>
        <taxon>Dikarya</taxon>
        <taxon>Ascomycota</taxon>
        <taxon>Pezizomycotina</taxon>
        <taxon>Dothideomycetes</taxon>
        <taxon>Pleosporomycetidae</taxon>
        <taxon>Aulographales</taxon>
        <taxon>Rhizodiscinaceae</taxon>
        <taxon>Rhizodiscina</taxon>
    </lineage>
</organism>
<reference evidence="4" key="1">
    <citation type="journal article" date="2020" name="Stud. Mycol.">
        <title>101 Dothideomycetes genomes: a test case for predicting lifestyles and emergence of pathogens.</title>
        <authorList>
            <person name="Haridas S."/>
            <person name="Albert R."/>
            <person name="Binder M."/>
            <person name="Bloem J."/>
            <person name="Labutti K."/>
            <person name="Salamov A."/>
            <person name="Andreopoulos B."/>
            <person name="Baker S."/>
            <person name="Barry K."/>
            <person name="Bills G."/>
            <person name="Bluhm B."/>
            <person name="Cannon C."/>
            <person name="Castanera R."/>
            <person name="Culley D."/>
            <person name="Daum C."/>
            <person name="Ezra D."/>
            <person name="Gonzalez J."/>
            <person name="Henrissat B."/>
            <person name="Kuo A."/>
            <person name="Liang C."/>
            <person name="Lipzen A."/>
            <person name="Lutzoni F."/>
            <person name="Magnuson J."/>
            <person name="Mondo S."/>
            <person name="Nolan M."/>
            <person name="Ohm R."/>
            <person name="Pangilinan J."/>
            <person name="Park H.-J."/>
            <person name="Ramirez L."/>
            <person name="Alfaro M."/>
            <person name="Sun H."/>
            <person name="Tritt A."/>
            <person name="Yoshinaga Y."/>
            <person name="Zwiers L.-H."/>
            <person name="Turgeon B."/>
            <person name="Goodwin S."/>
            <person name="Spatafora J."/>
            <person name="Crous P."/>
            <person name="Grigoriev I."/>
        </authorList>
    </citation>
    <scope>NUCLEOTIDE SEQUENCE</scope>
    <source>
        <strain evidence="4">CBS 133067</strain>
    </source>
</reference>
<evidence type="ECO:0000259" key="1">
    <source>
        <dbReference type="Pfam" id="PF22786"/>
    </source>
</evidence>